<sequence length="84" mass="9665">MEMNLNDDKCIRGGEASGGANDESDDRCRIETLKSKYICVFIKENACSKHSYWKHRRSDSRSAMVHTRIAKLPPIIILLIRENK</sequence>
<reference evidence="2 3" key="1">
    <citation type="submission" date="2024-01" db="EMBL/GenBank/DDBJ databases">
        <title>Genome assemblies of Stephania.</title>
        <authorList>
            <person name="Yang L."/>
        </authorList>
    </citation>
    <scope>NUCLEOTIDE SEQUENCE [LARGE SCALE GENOMIC DNA]</scope>
    <source>
        <strain evidence="2">QJT</strain>
        <tissue evidence="2">Leaf</tissue>
    </source>
</reference>
<dbReference type="AlphaFoldDB" id="A0AAP0EZP4"/>
<evidence type="ECO:0000313" key="3">
    <source>
        <dbReference type="Proteomes" id="UP001417504"/>
    </source>
</evidence>
<comment type="caution">
    <text evidence="2">The sequence shown here is derived from an EMBL/GenBank/DDBJ whole genome shotgun (WGS) entry which is preliminary data.</text>
</comment>
<feature type="region of interest" description="Disordered" evidence="1">
    <location>
        <begin position="1"/>
        <end position="25"/>
    </location>
</feature>
<feature type="compositionally biased region" description="Basic and acidic residues" evidence="1">
    <location>
        <begin position="1"/>
        <end position="12"/>
    </location>
</feature>
<accession>A0AAP0EZP4</accession>
<name>A0AAP0EZP4_9MAGN</name>
<gene>
    <name evidence="2" type="ORF">Sjap_019573</name>
</gene>
<keyword evidence="3" id="KW-1185">Reference proteome</keyword>
<dbReference type="Proteomes" id="UP001417504">
    <property type="component" value="Unassembled WGS sequence"/>
</dbReference>
<dbReference type="EMBL" id="JBBNAE010000008">
    <property type="protein sequence ID" value="KAK9102319.1"/>
    <property type="molecule type" value="Genomic_DNA"/>
</dbReference>
<evidence type="ECO:0000313" key="2">
    <source>
        <dbReference type="EMBL" id="KAK9102319.1"/>
    </source>
</evidence>
<protein>
    <submittedName>
        <fullName evidence="2">Uncharacterized protein</fullName>
    </submittedName>
</protein>
<evidence type="ECO:0000256" key="1">
    <source>
        <dbReference type="SAM" id="MobiDB-lite"/>
    </source>
</evidence>
<organism evidence="2 3">
    <name type="scientific">Stephania japonica</name>
    <dbReference type="NCBI Taxonomy" id="461633"/>
    <lineage>
        <taxon>Eukaryota</taxon>
        <taxon>Viridiplantae</taxon>
        <taxon>Streptophyta</taxon>
        <taxon>Embryophyta</taxon>
        <taxon>Tracheophyta</taxon>
        <taxon>Spermatophyta</taxon>
        <taxon>Magnoliopsida</taxon>
        <taxon>Ranunculales</taxon>
        <taxon>Menispermaceae</taxon>
        <taxon>Menispermoideae</taxon>
        <taxon>Cissampelideae</taxon>
        <taxon>Stephania</taxon>
    </lineage>
</organism>
<proteinExistence type="predicted"/>